<proteinExistence type="predicted"/>
<evidence type="ECO:0000313" key="3">
    <source>
        <dbReference type="Proteomes" id="UP000472261"/>
    </source>
</evidence>
<reference evidence="2" key="2">
    <citation type="submission" date="2025-09" db="UniProtKB">
        <authorList>
            <consortium name="Ensembl"/>
        </authorList>
    </citation>
    <scope>IDENTIFICATION</scope>
</reference>
<keyword evidence="3" id="KW-1185">Reference proteome</keyword>
<accession>A0A669QF84</accession>
<dbReference type="Ensembl" id="ENSPCLT00000024558.1">
    <property type="protein sequence ID" value="ENSPCLP00000018425.1"/>
    <property type="gene ID" value="ENSPCLG00000015427.1"/>
</dbReference>
<name>A0A669QF84_PHACC</name>
<feature type="region of interest" description="Disordered" evidence="1">
    <location>
        <begin position="49"/>
        <end position="78"/>
    </location>
</feature>
<dbReference type="AlphaFoldDB" id="A0A669QF84"/>
<dbReference type="Proteomes" id="UP000472261">
    <property type="component" value="Unplaced"/>
</dbReference>
<sequence length="249" mass="27280">MERGCTGTEPTPSPHPACTERAAESIAVPGGSCHLPLCHRSTSALSPPVPQCNTAPGVPSSTNSAHPTPEPPDPSPTCGADPCCGAGAVLWVRSWRSRWDLRLKPRPHCSQVKGRAPACALVWAMRLGRELKQRPHCRQAKGRSPVCTRRCRSRCWLWAKPRPQSGQAKGRSPVCVRWCVARLGLWLKVLSQCGQAYGFSPMCPRRCAVRCRLSPVPRRPPAAPRHTAPPPAAPALFWRWERLHRTGLS</sequence>
<protein>
    <submittedName>
        <fullName evidence="2">Uncharacterized protein</fullName>
    </submittedName>
</protein>
<evidence type="ECO:0000313" key="2">
    <source>
        <dbReference type="Ensembl" id="ENSPCLP00000018425.1"/>
    </source>
</evidence>
<organism evidence="2 3">
    <name type="scientific">Phasianus colchicus</name>
    <name type="common">Common pheasant</name>
    <dbReference type="NCBI Taxonomy" id="9054"/>
    <lineage>
        <taxon>Eukaryota</taxon>
        <taxon>Metazoa</taxon>
        <taxon>Chordata</taxon>
        <taxon>Craniata</taxon>
        <taxon>Vertebrata</taxon>
        <taxon>Euteleostomi</taxon>
        <taxon>Archelosauria</taxon>
        <taxon>Archosauria</taxon>
        <taxon>Dinosauria</taxon>
        <taxon>Saurischia</taxon>
        <taxon>Theropoda</taxon>
        <taxon>Coelurosauria</taxon>
        <taxon>Aves</taxon>
        <taxon>Neognathae</taxon>
        <taxon>Galloanserae</taxon>
        <taxon>Galliformes</taxon>
        <taxon>Phasianidae</taxon>
        <taxon>Phasianinae</taxon>
        <taxon>Phasianus</taxon>
    </lineage>
</organism>
<reference evidence="2" key="1">
    <citation type="submission" date="2025-08" db="UniProtKB">
        <authorList>
            <consortium name="Ensembl"/>
        </authorList>
    </citation>
    <scope>IDENTIFICATION</scope>
</reference>
<feature type="compositionally biased region" description="Polar residues" evidence="1">
    <location>
        <begin position="49"/>
        <end position="66"/>
    </location>
</feature>
<evidence type="ECO:0000256" key="1">
    <source>
        <dbReference type="SAM" id="MobiDB-lite"/>
    </source>
</evidence>